<dbReference type="AlphaFoldDB" id="A0A0P0P1D5"/>
<accession>A0A0P0P1D5</accession>
<dbReference type="Proteomes" id="UP000056905">
    <property type="component" value="Chromosome"/>
</dbReference>
<proteinExistence type="predicted"/>
<dbReference type="STRING" id="69395.AQ619_13420"/>
<dbReference type="RefSeq" id="WP_062148536.1">
    <property type="nucleotide sequence ID" value="NZ_CP013002.1"/>
</dbReference>
<evidence type="ECO:0000313" key="2">
    <source>
        <dbReference type="Proteomes" id="UP000056905"/>
    </source>
</evidence>
<reference evidence="1 2" key="1">
    <citation type="submission" date="2015-10" db="EMBL/GenBank/DDBJ databases">
        <title>Conservation of the essential genome among Caulobacter and Brevundimonas species.</title>
        <authorList>
            <person name="Scott D."/>
            <person name="Ely B."/>
        </authorList>
    </citation>
    <scope>NUCLEOTIDE SEQUENCE [LARGE SCALE GENOMIC DNA]</scope>
    <source>
        <strain evidence="1 2">CB4</strain>
    </source>
</reference>
<dbReference type="EMBL" id="CP013002">
    <property type="protein sequence ID" value="ALL14260.1"/>
    <property type="molecule type" value="Genomic_DNA"/>
</dbReference>
<organism evidence="1 2">
    <name type="scientific">Caulobacter henricii</name>
    <dbReference type="NCBI Taxonomy" id="69395"/>
    <lineage>
        <taxon>Bacteria</taxon>
        <taxon>Pseudomonadati</taxon>
        <taxon>Pseudomonadota</taxon>
        <taxon>Alphaproteobacteria</taxon>
        <taxon>Caulobacterales</taxon>
        <taxon>Caulobacteraceae</taxon>
        <taxon>Caulobacter</taxon>
    </lineage>
</organism>
<keyword evidence="2" id="KW-1185">Reference proteome</keyword>
<dbReference type="KEGG" id="chq:AQ619_13420"/>
<evidence type="ECO:0000313" key="1">
    <source>
        <dbReference type="EMBL" id="ALL14260.1"/>
    </source>
</evidence>
<sequence length="310" mass="32939">MSSAQLLLIKKEVTYGVDSTAAAVDTVWGESVTFTPQGSRAAAVVERPGVGPVPGFMTGVYGELSVQIPLAASGTRGTAPKWGFLMKACGWTETLVATTSVTYALAADPAASDSLTVYWREDRRLHKLLGARGMVSFKFDENQRPVAIVKLKGLKTAVADGARPAHADATWTGWNDIRPITQANTTFTFAGASAPFRSLSIDHSDNVVFSDRPNQRTIDLVGPRTLTGKTKMGVLLPSVLNLETLAENNTVSTLALVHGATAGLILTVNARFQNGQPTYSDDKGLDVQEADLTFNASALNVDDDVSIVLT</sequence>
<gene>
    <name evidence="1" type="ORF">AQ619_13420</name>
</gene>
<dbReference type="OrthoDB" id="7325655at2"/>
<name>A0A0P0P1D5_9CAUL</name>
<protein>
    <submittedName>
        <fullName evidence="1">Uncharacterized protein</fullName>
    </submittedName>
</protein>